<dbReference type="GO" id="GO:0030170">
    <property type="term" value="F:pyridoxal phosphate binding"/>
    <property type="evidence" value="ECO:0007669"/>
    <property type="project" value="EnsemblFungi"/>
</dbReference>
<dbReference type="RefSeq" id="XP_003672271.1">
    <property type="nucleotide sequence ID" value="XM_003672223.1"/>
</dbReference>
<dbReference type="InterPro" id="IPR015422">
    <property type="entry name" value="PyrdxlP-dep_Trfase_small"/>
</dbReference>
<evidence type="ECO:0000256" key="8">
    <source>
        <dbReference type="ARBA" id="ARBA00078532"/>
    </source>
</evidence>
<dbReference type="PANTHER" id="PTHR11751:SF29">
    <property type="entry name" value="ALANINE TRANSAMINASE"/>
    <property type="match status" value="1"/>
</dbReference>
<dbReference type="AlphaFoldDB" id="G0WGV0"/>
<dbReference type="InterPro" id="IPR004839">
    <property type="entry name" value="Aminotransferase_I/II_large"/>
</dbReference>
<keyword evidence="5" id="KW-0663">Pyridoxal phosphate</keyword>
<dbReference type="GO" id="GO:0008483">
    <property type="term" value="F:transaminase activity"/>
    <property type="evidence" value="ECO:0007669"/>
    <property type="project" value="UniProtKB-KW"/>
</dbReference>
<comment type="subunit">
    <text evidence="2">Homodimer.</text>
</comment>
<evidence type="ECO:0000256" key="6">
    <source>
        <dbReference type="ARBA" id="ARBA00025785"/>
    </source>
</evidence>
<dbReference type="InterPro" id="IPR015424">
    <property type="entry name" value="PyrdxlP-dep_Trfase"/>
</dbReference>
<keyword evidence="4" id="KW-0808">Transferase</keyword>
<reference evidence="11 12" key="1">
    <citation type="journal article" date="2011" name="Proc. Natl. Acad. Sci. U.S.A.">
        <title>Evolutionary erosion of yeast sex chromosomes by mating-type switching accidents.</title>
        <authorList>
            <person name="Gordon J.L."/>
            <person name="Armisen D."/>
            <person name="Proux-Wera E."/>
            <person name="Oheigeartaigh S.S."/>
            <person name="Byrne K.P."/>
            <person name="Wolfe K.H."/>
        </authorList>
    </citation>
    <scope>NUCLEOTIDE SEQUENCE [LARGE SCALE GENOMIC DNA]</scope>
    <source>
        <strain evidence="12">ATCC 10597 / BCRC 20456 / CBS 421 / NBRC 0211 / NRRL Y-12639</strain>
    </source>
</reference>
<dbReference type="OrthoDB" id="1732682at2759"/>
<dbReference type="EMBL" id="HE580276">
    <property type="protein sequence ID" value="CCD27028.1"/>
    <property type="molecule type" value="Genomic_DNA"/>
</dbReference>
<dbReference type="FunFam" id="3.40.640.10:FF:000012">
    <property type="entry name" value="alanine aminotransferase 2"/>
    <property type="match status" value="1"/>
</dbReference>
<dbReference type="eggNOG" id="KOG0258">
    <property type="taxonomic scope" value="Eukaryota"/>
</dbReference>
<evidence type="ECO:0000313" key="11">
    <source>
        <dbReference type="EMBL" id="CCD27028.1"/>
    </source>
</evidence>
<gene>
    <name evidence="11" type="primary">NDAI0J01360</name>
    <name evidence="11" type="ordered locus">NDAI_0J01360</name>
</gene>
<keyword evidence="12" id="KW-1185">Reference proteome</keyword>
<dbReference type="GeneID" id="11494287"/>
<dbReference type="HOGENOM" id="CLU_014254_3_0_1"/>
<dbReference type="OMA" id="EAETHGM"/>
<evidence type="ECO:0000256" key="5">
    <source>
        <dbReference type="ARBA" id="ARBA00022898"/>
    </source>
</evidence>
<evidence type="ECO:0000256" key="3">
    <source>
        <dbReference type="ARBA" id="ARBA00022576"/>
    </source>
</evidence>
<dbReference type="UniPathway" id="UPA00528">
    <property type="reaction ID" value="UER00586"/>
</dbReference>
<keyword evidence="3" id="KW-0032">Aminotransferase</keyword>
<dbReference type="STRING" id="1071378.G0WGV0"/>
<dbReference type="InterPro" id="IPR015421">
    <property type="entry name" value="PyrdxlP-dep_Trfase_major"/>
</dbReference>
<feature type="domain" description="Aminotransferase class I/classII large" evidence="10">
    <location>
        <begin position="121"/>
        <end position="482"/>
    </location>
</feature>
<organism evidence="11 12">
    <name type="scientific">Naumovozyma dairenensis (strain ATCC 10597 / BCRC 20456 / CBS 421 / NBRC 0211 / NRRL Y-12639)</name>
    <name type="common">Saccharomyces dairenensis</name>
    <dbReference type="NCBI Taxonomy" id="1071378"/>
    <lineage>
        <taxon>Eukaryota</taxon>
        <taxon>Fungi</taxon>
        <taxon>Dikarya</taxon>
        <taxon>Ascomycota</taxon>
        <taxon>Saccharomycotina</taxon>
        <taxon>Saccharomycetes</taxon>
        <taxon>Saccharomycetales</taxon>
        <taxon>Saccharomycetaceae</taxon>
        <taxon>Naumovozyma</taxon>
    </lineage>
</organism>
<name>G0WGV0_NAUDC</name>
<evidence type="ECO:0000256" key="7">
    <source>
        <dbReference type="ARBA" id="ARBA00077894"/>
    </source>
</evidence>
<comment type="cofactor">
    <cofactor evidence="1">
        <name>pyridoxal 5'-phosphate</name>
        <dbReference type="ChEBI" id="CHEBI:597326"/>
    </cofactor>
</comment>
<dbReference type="Gene3D" id="3.90.1150.10">
    <property type="entry name" value="Aspartate Aminotransferase, domain 1"/>
    <property type="match status" value="1"/>
</dbReference>
<dbReference type="Gene3D" id="3.40.640.10">
    <property type="entry name" value="Type I PLP-dependent aspartate aminotransferase-like (Major domain)"/>
    <property type="match status" value="1"/>
</dbReference>
<dbReference type="GO" id="GO:0042853">
    <property type="term" value="P:L-alanine catabolic process"/>
    <property type="evidence" value="ECO:0007669"/>
    <property type="project" value="UniProtKB-UniPathway"/>
</dbReference>
<comment type="similarity">
    <text evidence="6">Belongs to the class-I pyridoxal-phosphate-dependent aminotransferase family. Alanine aminotransferase subfamily.</text>
</comment>
<proteinExistence type="inferred from homology"/>
<dbReference type="Pfam" id="PF00155">
    <property type="entry name" value="Aminotran_1_2"/>
    <property type="match status" value="1"/>
</dbReference>
<dbReference type="Gene3D" id="1.10.287.1970">
    <property type="match status" value="1"/>
</dbReference>
<sequence>MATHTIQTDLHDFEPAPKLSIKDLNPNVIKAEFAVRGTIPMKAQELQTQLNKNPHSLPFNEITVANIGNPQELHQKPLTFARQVVSILQYPELLNRRNELTSTTPPIYNNDSFDRAEKLLNEIGGSVGAYSASQGVYGIRKTIANYITQRDLGESASPNDIFMTTGATAASSYLLSILSNGPQTGVLLPIPQYPLYTALLALHNATMLPYYLEEESGWSIDTNEIEKTIKKNAMTKGIQPKVMVIINPGNPTGSILSEDSLIKIFNIAAKYGIVIIADEVYQENLFNGNKFHSCKKVLRSLQKQFPTQYNNVQLASLHSTSKGLFGECGQRGGYMEIIGFNNDVRNLILKLACIDVCPVVTGQAMMDLMILPPKQGDQSYQLDCIERQQIHNDMLNRAKKLYDMFSHMEGIQCQKPQGAMYLFPRLLLSTKVIDEAKKFEMEPDEFYCHELLNETGICTVPGSGFGQKPNTYHLRTTFLAPGDQWINKWEKFHKAFLKRYT</sequence>
<dbReference type="KEGG" id="ndi:NDAI_0J01360"/>
<dbReference type="InterPro" id="IPR045088">
    <property type="entry name" value="ALAT1/2-like"/>
</dbReference>
<dbReference type="CDD" id="cd00609">
    <property type="entry name" value="AAT_like"/>
    <property type="match status" value="1"/>
</dbReference>
<evidence type="ECO:0000256" key="2">
    <source>
        <dbReference type="ARBA" id="ARBA00011738"/>
    </source>
</evidence>
<dbReference type="PANTHER" id="PTHR11751">
    <property type="entry name" value="ALANINE AMINOTRANSFERASE"/>
    <property type="match status" value="1"/>
</dbReference>
<evidence type="ECO:0000256" key="1">
    <source>
        <dbReference type="ARBA" id="ARBA00001933"/>
    </source>
</evidence>
<evidence type="ECO:0000256" key="4">
    <source>
        <dbReference type="ARBA" id="ARBA00022679"/>
    </source>
</evidence>
<protein>
    <recommendedName>
        <fullName evidence="7">Glutamate pyruvate transaminase</fullName>
    </recommendedName>
    <alternativeName>
        <fullName evidence="8">Glutamic--alanine transaminase</fullName>
    </alternativeName>
    <alternativeName>
        <fullName evidence="9">Glutamic--pyruvic transaminase</fullName>
    </alternativeName>
</protein>
<dbReference type="FunFam" id="1.10.287.1970:FF:000001">
    <property type="entry name" value="Alanine aminotransferase 2"/>
    <property type="match status" value="1"/>
</dbReference>
<accession>G0WGV0</accession>
<dbReference type="Proteomes" id="UP000000689">
    <property type="component" value="Chromosome 10"/>
</dbReference>
<dbReference type="PRINTS" id="PR00753">
    <property type="entry name" value="ACCSYNTHASE"/>
</dbReference>
<dbReference type="SUPFAM" id="SSF53383">
    <property type="entry name" value="PLP-dependent transferases"/>
    <property type="match status" value="1"/>
</dbReference>
<evidence type="ECO:0000313" key="12">
    <source>
        <dbReference type="Proteomes" id="UP000000689"/>
    </source>
</evidence>
<evidence type="ECO:0000256" key="9">
    <source>
        <dbReference type="ARBA" id="ARBA00080525"/>
    </source>
</evidence>
<evidence type="ECO:0000259" key="10">
    <source>
        <dbReference type="Pfam" id="PF00155"/>
    </source>
</evidence>
<dbReference type="FunFam" id="3.90.1150.10:FF:000010">
    <property type="entry name" value="Alanine aminotransferase 2"/>
    <property type="match status" value="1"/>
</dbReference>